<reference evidence="3 4" key="1">
    <citation type="submission" date="2014-04" db="EMBL/GenBank/DDBJ databases">
        <title>Genome sequencing of Vibrio navarrensis strains.</title>
        <authorList>
            <person name="Gladney L.M."/>
            <person name="Katz L.S."/>
            <person name="Marino-Ramirez L."/>
            <person name="Jordan I.K."/>
        </authorList>
    </citation>
    <scope>NUCLEOTIDE SEQUENCE [LARGE SCALE GENOMIC DNA]</scope>
    <source>
        <strain evidence="3 4">ATCC 51183</strain>
    </source>
</reference>
<feature type="chain" id="PRO_5001949889" evidence="2">
    <location>
        <begin position="23"/>
        <end position="525"/>
    </location>
</feature>
<comment type="caution">
    <text evidence="3">The sequence shown here is derived from an EMBL/GenBank/DDBJ whole genome shotgun (WGS) entry which is preliminary data.</text>
</comment>
<proteinExistence type="predicted"/>
<dbReference type="AlphaFoldDB" id="A0A099LKN6"/>
<gene>
    <name evidence="3" type="ORF">EA26_15975</name>
</gene>
<feature type="signal peptide" evidence="2">
    <location>
        <begin position="1"/>
        <end position="22"/>
    </location>
</feature>
<dbReference type="RefSeq" id="WP_039429748.1">
    <property type="nucleotide sequence ID" value="NZ_CP061845.1"/>
</dbReference>
<dbReference type="STRING" id="29495.EA26_15975"/>
<keyword evidence="4" id="KW-1185">Reference proteome</keyword>
<keyword evidence="2" id="KW-0732">Signal</keyword>
<evidence type="ECO:0000256" key="1">
    <source>
        <dbReference type="SAM" id="MobiDB-lite"/>
    </source>
</evidence>
<dbReference type="EMBL" id="JMCG01000002">
    <property type="protein sequence ID" value="KGK08725.1"/>
    <property type="molecule type" value="Genomic_DNA"/>
</dbReference>
<organism evidence="3 4">
    <name type="scientific">Vibrio navarrensis</name>
    <dbReference type="NCBI Taxonomy" id="29495"/>
    <lineage>
        <taxon>Bacteria</taxon>
        <taxon>Pseudomonadati</taxon>
        <taxon>Pseudomonadota</taxon>
        <taxon>Gammaproteobacteria</taxon>
        <taxon>Vibrionales</taxon>
        <taxon>Vibrionaceae</taxon>
        <taxon>Vibrio</taxon>
    </lineage>
</organism>
<evidence type="ECO:0000256" key="2">
    <source>
        <dbReference type="SAM" id="SignalP"/>
    </source>
</evidence>
<evidence type="ECO:0000313" key="4">
    <source>
        <dbReference type="Proteomes" id="UP000029994"/>
    </source>
</evidence>
<accession>A0A099LKN6</accession>
<feature type="compositionally biased region" description="Basic and acidic residues" evidence="1">
    <location>
        <begin position="144"/>
        <end position="195"/>
    </location>
</feature>
<sequence length="525" mass="57866">MKKLSMYISGLLAGSVLNPVFATTEIDPSILEGRDTIGKITIPSKCDSAICMEVEGDYILDLEPDNDEIPANEGTVVIKNPNINIVYPLGNDNPIYDVIIASGVPLKSTLEDLFISGPDSTPMPWYLNRNGAYSDCQGECSSSDSKDEKKDSEKDKNEPEKDKNEPEKDNNKDSDSKNENGKEDSKSSNSEEKSNTDVMLEVVDRVATMFENMWDSTINGWSADADVEVGEEYSVTENGKTVTYKGKSTYSFTFGKKGPGKGKNNFSIDGWDNSTFDISIVSSRDILSDGIDLADNPWREFDSFDFTSGSLNAFSIKDNSFVFNFFSDAINKNGLVYLGGDLNALSNELVSRENPMNLTLLDLANMSQIKLVDLMSDPIVGSKLAFIPLGMLYSENAIHAKLQTLNTEEDMVKFRDEMLNLTLGSMVAIKGFDSITLHEFLSDPSINDQVSKLRLLDLLDEDVVSYALKKNNDDSAVDSVLGDRNNTGVLFDENNAKLIDSKPIDPSLTLCSSNIQFCSEMSIIY</sequence>
<name>A0A099LKN6_9VIBR</name>
<dbReference type="GeneID" id="43684577"/>
<feature type="region of interest" description="Disordered" evidence="1">
    <location>
        <begin position="136"/>
        <end position="198"/>
    </location>
</feature>
<dbReference type="Proteomes" id="UP000029994">
    <property type="component" value="Unassembled WGS sequence"/>
</dbReference>
<evidence type="ECO:0000313" key="3">
    <source>
        <dbReference type="EMBL" id="KGK08725.1"/>
    </source>
</evidence>
<protein>
    <submittedName>
        <fullName evidence="3">Uncharacterized protein</fullName>
    </submittedName>
</protein>